<reference evidence="7 8" key="1">
    <citation type="submission" date="2024-02" db="EMBL/GenBank/DDBJ databases">
        <title>Genome analysis and characterization of Microbaculum marinisediminis sp. nov., isolated from marine sediment.</title>
        <authorList>
            <person name="Du Z.-J."/>
            <person name="Ye Y.-Q."/>
            <person name="Zhang Z.-R."/>
            <person name="Yuan S.-M."/>
            <person name="Zhang X.-Y."/>
        </authorList>
    </citation>
    <scope>NUCLEOTIDE SEQUENCE [LARGE SCALE GENOMIC DNA]</scope>
    <source>
        <strain evidence="7 8">SDUM1044001</strain>
    </source>
</reference>
<dbReference type="PANTHER" id="PTHR10434">
    <property type="entry name" value="1-ACYL-SN-GLYCEROL-3-PHOSPHATE ACYLTRANSFERASE"/>
    <property type="match status" value="1"/>
</dbReference>
<dbReference type="RefSeq" id="WP_340330410.1">
    <property type="nucleotide sequence ID" value="NZ_JAZHOF010000005.1"/>
</dbReference>
<comment type="pathway">
    <text evidence="1">Lipid metabolism.</text>
</comment>
<dbReference type="PANTHER" id="PTHR10434:SF64">
    <property type="entry name" value="1-ACYL-SN-GLYCEROL-3-PHOSPHATE ACYLTRANSFERASE-RELATED"/>
    <property type="match status" value="1"/>
</dbReference>
<name>A0AAW9RR28_9HYPH</name>
<dbReference type="SMART" id="SM00563">
    <property type="entry name" value="PlsC"/>
    <property type="match status" value="1"/>
</dbReference>
<dbReference type="CDD" id="cd07989">
    <property type="entry name" value="LPLAT_AGPAT-like"/>
    <property type="match status" value="1"/>
</dbReference>
<evidence type="ECO:0000256" key="1">
    <source>
        <dbReference type="ARBA" id="ARBA00005189"/>
    </source>
</evidence>
<accession>A0AAW9RR28</accession>
<dbReference type="SUPFAM" id="SSF69593">
    <property type="entry name" value="Glycerol-3-phosphate (1)-acyltransferase"/>
    <property type="match status" value="1"/>
</dbReference>
<evidence type="ECO:0000256" key="2">
    <source>
        <dbReference type="ARBA" id="ARBA00022516"/>
    </source>
</evidence>
<keyword evidence="2" id="KW-0444">Lipid biosynthesis</keyword>
<dbReference type="GO" id="GO:0006654">
    <property type="term" value="P:phosphatidic acid biosynthetic process"/>
    <property type="evidence" value="ECO:0007669"/>
    <property type="project" value="TreeGrafter"/>
</dbReference>
<evidence type="ECO:0000256" key="3">
    <source>
        <dbReference type="ARBA" id="ARBA00022679"/>
    </source>
</evidence>
<organism evidence="7 8">
    <name type="scientific">Microbaculum marinum</name>
    <dbReference type="NCBI Taxonomy" id="1764581"/>
    <lineage>
        <taxon>Bacteria</taxon>
        <taxon>Pseudomonadati</taxon>
        <taxon>Pseudomonadota</taxon>
        <taxon>Alphaproteobacteria</taxon>
        <taxon>Hyphomicrobiales</taxon>
        <taxon>Tepidamorphaceae</taxon>
        <taxon>Microbaculum</taxon>
    </lineage>
</organism>
<dbReference type="AlphaFoldDB" id="A0AAW9RR28"/>
<evidence type="ECO:0000256" key="4">
    <source>
        <dbReference type="ARBA" id="ARBA00023098"/>
    </source>
</evidence>
<keyword evidence="8" id="KW-1185">Reference proteome</keyword>
<evidence type="ECO:0000259" key="6">
    <source>
        <dbReference type="SMART" id="SM00563"/>
    </source>
</evidence>
<proteinExistence type="predicted"/>
<evidence type="ECO:0000313" key="8">
    <source>
        <dbReference type="Proteomes" id="UP001378188"/>
    </source>
</evidence>
<feature type="domain" description="Phospholipid/glycerol acyltransferase" evidence="6">
    <location>
        <begin position="66"/>
        <end position="195"/>
    </location>
</feature>
<keyword evidence="5 7" id="KW-0012">Acyltransferase</keyword>
<dbReference type="GO" id="GO:0003841">
    <property type="term" value="F:1-acylglycerol-3-phosphate O-acyltransferase activity"/>
    <property type="evidence" value="ECO:0007669"/>
    <property type="project" value="TreeGrafter"/>
</dbReference>
<keyword evidence="4" id="KW-0443">Lipid metabolism</keyword>
<gene>
    <name evidence="7" type="ORF">V3328_14620</name>
</gene>
<dbReference type="Proteomes" id="UP001378188">
    <property type="component" value="Unassembled WGS sequence"/>
</dbReference>
<evidence type="ECO:0000256" key="5">
    <source>
        <dbReference type="ARBA" id="ARBA00023315"/>
    </source>
</evidence>
<dbReference type="EMBL" id="JAZHOF010000005">
    <property type="protein sequence ID" value="MEJ8572722.1"/>
    <property type="molecule type" value="Genomic_DNA"/>
</dbReference>
<dbReference type="InterPro" id="IPR002123">
    <property type="entry name" value="Plipid/glycerol_acylTrfase"/>
</dbReference>
<evidence type="ECO:0000313" key="7">
    <source>
        <dbReference type="EMBL" id="MEJ8572722.1"/>
    </source>
</evidence>
<dbReference type="Pfam" id="PF01553">
    <property type="entry name" value="Acyltransferase"/>
    <property type="match status" value="1"/>
</dbReference>
<keyword evidence="3" id="KW-0808">Transferase</keyword>
<sequence>MGTLRAVFILLVIGVVTPPLMVLQMIFLATGASAARTLPVWWHRFVCRMLGVRLTVEGKMSPARPLLIAANHVSWLDINVLASIAPLSFIAKSEVATWPVFGWLAKLQRSVFVDRSRRTRTRHVNNAIAGRLAAGDVMVLFAEGTSSDGNRVLPFRSALLGAAHELARLEDDDGKPAGRECSAAIHVQPVALIYTRLNGLPMGRQHRPIVAWHGDIDLGPHLWRLLQAGSIDVTVAFGEPIALVDSAGRKSVAVAAERSVRGMAQKTLAGRGATWGVADAAAGHLSATLPARAETG</sequence>
<protein>
    <submittedName>
        <fullName evidence="7">Lysophospholipid acyltransferase family protein</fullName>
    </submittedName>
</protein>
<comment type="caution">
    <text evidence="7">The sequence shown here is derived from an EMBL/GenBank/DDBJ whole genome shotgun (WGS) entry which is preliminary data.</text>
</comment>